<evidence type="ECO:0000313" key="3">
    <source>
        <dbReference type="EMBL" id="KAI7843788.1"/>
    </source>
</evidence>
<dbReference type="Proteomes" id="UP001205105">
    <property type="component" value="Unassembled WGS sequence"/>
</dbReference>
<keyword evidence="4" id="KW-1185">Reference proteome</keyword>
<feature type="region of interest" description="Disordered" evidence="1">
    <location>
        <begin position="313"/>
        <end position="358"/>
    </location>
</feature>
<gene>
    <name evidence="3" type="ORF">COHA_002686</name>
</gene>
<feature type="domain" description="Myb-like" evidence="2">
    <location>
        <begin position="247"/>
        <end position="306"/>
    </location>
</feature>
<protein>
    <recommendedName>
        <fullName evidence="2">Myb-like domain-containing protein</fullName>
    </recommendedName>
</protein>
<sequence length="538" mass="56396">MVRSRQLSLTDQRTLLRLMSDGWYQEAKLGGAFPPAKQQRSSGFWQLAAAYLEQPLLVVMLAGGSLRAAAEGGSSRQAQAPTGPELPQPAAVKKRRRQEAGSGSTTGAPAASPAAALQAAAEDERQRPLAKQRQRGDARSQPPAGPDAAAGGRAAAEAQEQAPPYDPFSGAFAAFRPAAVPQQHGSQPAVEKRRAVGDEPGPFAGAFAASAPAVGPASRAAAPGAAASAAAATPAEAAPAVAAVGAQPPSSKRRWQPEADAQLLQLAGSADHRQRLLGSVELDWEAVGRHFGRSGRAVQDRYRMLSKEAGRMDASASSAAGSAAPSAPAHQQEAADSGRFASEGESGQQSGGSDGEEAARNVNFPQLLDDAGLEQQLRSLEDVPALQTFLANWLAQQWPPQEAAMLDGRTAALDSYIAASSARLGVRSHRQGWQARIWVRKKKYALGTWSAPDVAAVAWDVANVWRSLNASSTQASQLYNHPQLRLWEDAALVASLRGIQSCEQMQTFVKAWVKGQLPSILERLGQPQQGVAAEGAAP</sequence>
<evidence type="ECO:0000313" key="4">
    <source>
        <dbReference type="Proteomes" id="UP001205105"/>
    </source>
</evidence>
<organism evidence="3 4">
    <name type="scientific">Chlorella ohadii</name>
    <dbReference type="NCBI Taxonomy" id="2649997"/>
    <lineage>
        <taxon>Eukaryota</taxon>
        <taxon>Viridiplantae</taxon>
        <taxon>Chlorophyta</taxon>
        <taxon>core chlorophytes</taxon>
        <taxon>Trebouxiophyceae</taxon>
        <taxon>Chlorellales</taxon>
        <taxon>Chlorellaceae</taxon>
        <taxon>Chlorella clade</taxon>
        <taxon>Chlorella</taxon>
    </lineage>
</organism>
<dbReference type="InterPro" id="IPR001005">
    <property type="entry name" value="SANT/Myb"/>
</dbReference>
<reference evidence="3" key="1">
    <citation type="submission" date="2020-11" db="EMBL/GenBank/DDBJ databases">
        <title>Chlorella ohadii genome sequencing and assembly.</title>
        <authorList>
            <person name="Murik O."/>
            <person name="Treves H."/>
            <person name="Kedem I."/>
            <person name="Shotland Y."/>
            <person name="Kaplan A."/>
        </authorList>
    </citation>
    <scope>NUCLEOTIDE SEQUENCE</scope>
    <source>
        <strain evidence="3">1</strain>
    </source>
</reference>
<feature type="compositionally biased region" description="Low complexity" evidence="1">
    <location>
        <begin position="200"/>
        <end position="250"/>
    </location>
</feature>
<comment type="caution">
    <text evidence="3">The sequence shown here is derived from an EMBL/GenBank/DDBJ whole genome shotgun (WGS) entry which is preliminary data.</text>
</comment>
<evidence type="ECO:0000256" key="1">
    <source>
        <dbReference type="SAM" id="MobiDB-lite"/>
    </source>
</evidence>
<proteinExistence type="predicted"/>
<evidence type="ECO:0000259" key="2">
    <source>
        <dbReference type="PROSITE" id="PS50090"/>
    </source>
</evidence>
<name>A0AAD5DWD5_9CHLO</name>
<accession>A0AAD5DWD5</accession>
<feature type="compositionally biased region" description="Low complexity" evidence="1">
    <location>
        <begin position="100"/>
        <end position="120"/>
    </location>
</feature>
<feature type="compositionally biased region" description="Low complexity" evidence="1">
    <location>
        <begin position="146"/>
        <end position="163"/>
    </location>
</feature>
<dbReference type="AlphaFoldDB" id="A0AAD5DWD5"/>
<feature type="compositionally biased region" description="Low complexity" evidence="1">
    <location>
        <begin position="314"/>
        <end position="329"/>
    </location>
</feature>
<feature type="region of interest" description="Disordered" evidence="1">
    <location>
        <begin position="72"/>
        <end position="263"/>
    </location>
</feature>
<dbReference type="PROSITE" id="PS50090">
    <property type="entry name" value="MYB_LIKE"/>
    <property type="match status" value="1"/>
</dbReference>
<dbReference type="EMBL" id="JADXDR010000036">
    <property type="protein sequence ID" value="KAI7843788.1"/>
    <property type="molecule type" value="Genomic_DNA"/>
</dbReference>